<dbReference type="SUPFAM" id="SSF48366">
    <property type="entry name" value="Ras GEF"/>
    <property type="match status" value="1"/>
</dbReference>
<dbReference type="GO" id="GO:0016192">
    <property type="term" value="P:vesicle-mediated transport"/>
    <property type="evidence" value="ECO:0007669"/>
    <property type="project" value="EnsemblFungi"/>
</dbReference>
<reference evidence="14 15" key="1">
    <citation type="submission" date="2015-10" db="EMBL/GenBank/DDBJ databases">
        <title>Draft genomes sequences of Candida glabrata isolates 1A, 1B, 2A, 2B, 3A and 3B.</title>
        <authorList>
            <person name="Haavelsrud O.E."/>
            <person name="Gaustad P."/>
        </authorList>
    </citation>
    <scope>NUCLEOTIDE SEQUENCE [LARGE SCALE GENOMIC DNA]</scope>
    <source>
        <strain evidence="14">910700640</strain>
    </source>
</reference>
<dbReference type="PANTHER" id="PTHR23113">
    <property type="entry name" value="GUANINE NUCLEOTIDE EXCHANGE FACTOR"/>
    <property type="match status" value="1"/>
</dbReference>
<evidence type="ECO:0000256" key="8">
    <source>
        <dbReference type="ARBA" id="ARBA00061443"/>
    </source>
</evidence>
<sequence length="1318" mass="150320">MDIFSQRDYYPIPSDDVIKYKHMVHKKWNKNEVIQADIPSIIVHLSSPVDSVDYKGFSDFFLFYRNFLTPAELYDYLILRFKWCMREIESYQHQRSGDNQLRIGKVALIRTFVLLRHGILNHFADDFLLNENLRLRLISFFNEDIKSDMKVIVSCLISLKKAWLHAMKLNWDNVLFNEPAFSAYTDWIDYKIKDVSQLDMAQKRNSRFSYHGIQSISNPDMRNRSILSIYKSDNFDHMVQSNSNKISRNRTPSTLLFQKDSSNSEMATVYSNRKGAQKKTIALPNILTSELDRKDVMSNVTRMSHIIQDAKTLRSSDVNKIIPSTPAKKVELILNTIYSPDCLESENIQESLNQDTSSTQKSFPKGIMSLLARWKKNHKIADPKIRKPVGFTNKREAELDNFVKYVISISSLTNKEEDLKRLNENLDSKFDILSARTIDEVEYLFRLESKLLAQLSTMQKTTRTLSNDEFNDVNVPNNIDSKQISAMDNLDLFRTVNGVARSVISLTNSVNKLNNLSDHSVLDRRRVKSSMPNFYNRERSLSGLSNYAGLQFYDASSEMSAEDDKPQKLVFHDGVDELKNHLTQTFTKPGSISNSSPLKKVLPNLFEHPSVDSLASGDACSYVTYDSQLSQMGTVKKSMKDETSRYSNYEGPVLKKKVAYDNLREFTFEDSKEIIKNDTSSLIDILNSPVTPDLSILPQTPTGKGSVQHKKKEKSESIISPASGRISIAKSHHMSLSPNLTKLKEDDEYVKGDNSLGQAEDELIRLEKNLRDSKLENYNTVVAGNLGAGSGSSTPLGDSPTNVFELPSSINMVESDMDTESFESSFEQRQPTNLREQYFKSIGSPETASPRKVNSNNAYSQGSSQMSPSLANKYLFSPDNESLDIASPVKNVEDLKSRFLKGNNQSASSSQIGASINTSVTATPKNNDMFGSDFDKNGLKNIMTASEEKLSKDPVELAMMKLEGTFKKNKSGNNTGYSSDLEKEVDILNIANLPEMNANPSDKRKSLMLDRRRQTMFNIGPSIYPSNTNDEGYDEESITDDKIWSLIAQYHIDDENLLAKNHANHVPFILMYESKDVAQQFTLIEREILSEIDWKDLLDIKLLYKGPNLTSWLQLLIQNQEFTGIDLAVARFNLTVDWAISEIVLTTDLKMRRNTIERFIHVAEHCRKLQNFNTMMQIILALNSVVVQKFTEAWRLIEPGDMLLWEDLRKIPALDWNYHALRTMMKTVDPLKGCIPFIVVYLSDLTINSEKNTWIVEKRVVNYSKFSTCVQIVKNFIQKVQWSSFYDIIPIQELLSKCIYISSLSQDEIEHLTAEFAR</sequence>
<dbReference type="PANTHER" id="PTHR23113:SF363">
    <property type="entry name" value="PROTEIN SON OF SEVENLESS"/>
    <property type="match status" value="1"/>
</dbReference>
<accession>A0A0W0D5Y6</accession>
<dbReference type="GO" id="GO:0005933">
    <property type="term" value="C:cellular bud"/>
    <property type="evidence" value="ECO:0007669"/>
    <property type="project" value="UniProtKB-SubCell"/>
</dbReference>
<dbReference type="GO" id="GO:0005737">
    <property type="term" value="C:cytoplasm"/>
    <property type="evidence" value="ECO:0007669"/>
    <property type="project" value="UniProtKB-SubCell"/>
</dbReference>
<dbReference type="GO" id="GO:0007265">
    <property type="term" value="P:Ras protein signal transduction"/>
    <property type="evidence" value="ECO:0007669"/>
    <property type="project" value="TreeGrafter"/>
</dbReference>
<evidence type="ECO:0000256" key="9">
    <source>
        <dbReference type="ARBA" id="ARBA00070837"/>
    </source>
</evidence>
<dbReference type="FunFam" id="1.10.840.10:FF:000019">
    <property type="entry name" value="Guanine nucleotide exchange factor LTE1"/>
    <property type="match status" value="1"/>
</dbReference>
<dbReference type="InterPro" id="IPR001895">
    <property type="entry name" value="RASGEF_cat_dom"/>
</dbReference>
<dbReference type="Pfam" id="PF00617">
    <property type="entry name" value="RasGEF"/>
    <property type="match status" value="1"/>
</dbReference>
<feature type="region of interest" description="Disordered" evidence="11">
    <location>
        <begin position="842"/>
        <end position="873"/>
    </location>
</feature>
<dbReference type="GO" id="GO:0005085">
    <property type="term" value="F:guanyl-nucleotide exchange factor activity"/>
    <property type="evidence" value="ECO:0007669"/>
    <property type="project" value="UniProtKB-KW"/>
</dbReference>
<feature type="compositionally biased region" description="Polar residues" evidence="11">
    <location>
        <begin position="844"/>
        <end position="870"/>
    </location>
</feature>
<evidence type="ECO:0000256" key="3">
    <source>
        <dbReference type="ARBA" id="ARBA00022490"/>
    </source>
</evidence>
<dbReference type="GO" id="GO:0005886">
    <property type="term" value="C:plasma membrane"/>
    <property type="evidence" value="ECO:0007669"/>
    <property type="project" value="TreeGrafter"/>
</dbReference>
<dbReference type="InterPro" id="IPR036964">
    <property type="entry name" value="RASGEF_cat_dom_sf"/>
</dbReference>
<dbReference type="Gene3D" id="1.10.840.10">
    <property type="entry name" value="Ras guanine-nucleotide exchange factors catalytic domain"/>
    <property type="match status" value="1"/>
</dbReference>
<evidence type="ECO:0000313" key="15">
    <source>
        <dbReference type="Proteomes" id="UP000054886"/>
    </source>
</evidence>
<dbReference type="InterPro" id="IPR019804">
    <property type="entry name" value="Ras_G-nucl-exch_fac_CS"/>
</dbReference>
<dbReference type="GO" id="GO:0031536">
    <property type="term" value="P:positive regulation of exit from mitosis"/>
    <property type="evidence" value="ECO:0007669"/>
    <property type="project" value="EnsemblFungi"/>
</dbReference>
<evidence type="ECO:0000256" key="6">
    <source>
        <dbReference type="ARBA" id="ARBA00022776"/>
    </source>
</evidence>
<keyword evidence="6" id="KW-0498">Mitosis</keyword>
<keyword evidence="4" id="KW-0132">Cell division</keyword>
<keyword evidence="7" id="KW-0131">Cell cycle</keyword>
<dbReference type="CDD" id="cd00155">
    <property type="entry name" value="RasGEF"/>
    <property type="match status" value="1"/>
</dbReference>
<dbReference type="GO" id="GO:1902480">
    <property type="term" value="P:protein localization to mitotic spindle"/>
    <property type="evidence" value="ECO:0007669"/>
    <property type="project" value="EnsemblFungi"/>
</dbReference>
<dbReference type="SMART" id="SM00229">
    <property type="entry name" value="RasGEFN"/>
    <property type="match status" value="1"/>
</dbReference>
<feature type="domain" description="N-terminal Ras-GEF" evidence="13">
    <location>
        <begin position="29"/>
        <end position="164"/>
    </location>
</feature>
<evidence type="ECO:0000259" key="12">
    <source>
        <dbReference type="PROSITE" id="PS50009"/>
    </source>
</evidence>
<comment type="subcellular location">
    <subcellularLocation>
        <location evidence="1">Bud</location>
    </subcellularLocation>
    <subcellularLocation>
        <location evidence="2">Cytoplasm</location>
    </subcellularLocation>
</comment>
<dbReference type="SMART" id="SM00147">
    <property type="entry name" value="RasGEF"/>
    <property type="match status" value="1"/>
</dbReference>
<evidence type="ECO:0000256" key="11">
    <source>
        <dbReference type="SAM" id="MobiDB-lite"/>
    </source>
</evidence>
<dbReference type="PROSITE" id="PS50212">
    <property type="entry name" value="RASGEF_NTER"/>
    <property type="match status" value="1"/>
</dbReference>
<dbReference type="Pfam" id="PF00618">
    <property type="entry name" value="RasGEF_N"/>
    <property type="match status" value="1"/>
</dbReference>
<feature type="domain" description="Ras-GEF" evidence="12">
    <location>
        <begin position="1073"/>
        <end position="1314"/>
    </location>
</feature>
<keyword evidence="3" id="KW-0963">Cytoplasm</keyword>
<dbReference type="PROSITE" id="PS50009">
    <property type="entry name" value="RASGEF_CAT"/>
    <property type="match status" value="1"/>
</dbReference>
<evidence type="ECO:0000256" key="5">
    <source>
        <dbReference type="ARBA" id="ARBA00022658"/>
    </source>
</evidence>
<dbReference type="VEuPathDB" id="FungiDB:GVI51_G06061"/>
<keyword evidence="5 10" id="KW-0344">Guanine-nucleotide releasing factor</keyword>
<proteinExistence type="inferred from homology"/>
<dbReference type="EMBL" id="LLZZ01000108">
    <property type="protein sequence ID" value="KTB07134.1"/>
    <property type="molecule type" value="Genomic_DNA"/>
</dbReference>
<evidence type="ECO:0000256" key="2">
    <source>
        <dbReference type="ARBA" id="ARBA00004496"/>
    </source>
</evidence>
<evidence type="ECO:0000313" key="14">
    <source>
        <dbReference type="EMBL" id="KTB07134.1"/>
    </source>
</evidence>
<comment type="caution">
    <text evidence="14">The sequence shown here is derived from an EMBL/GenBank/DDBJ whole genome shotgun (WGS) entry which is preliminary data.</text>
</comment>
<evidence type="ECO:0000256" key="1">
    <source>
        <dbReference type="ARBA" id="ARBA00004378"/>
    </source>
</evidence>
<evidence type="ECO:0000256" key="10">
    <source>
        <dbReference type="PROSITE-ProRule" id="PRU00168"/>
    </source>
</evidence>
<dbReference type="InterPro" id="IPR023578">
    <property type="entry name" value="Ras_GEF_dom_sf"/>
</dbReference>
<organism evidence="14 15">
    <name type="scientific">Candida glabrata</name>
    <name type="common">Yeast</name>
    <name type="synonym">Torulopsis glabrata</name>
    <dbReference type="NCBI Taxonomy" id="5478"/>
    <lineage>
        <taxon>Eukaryota</taxon>
        <taxon>Fungi</taxon>
        <taxon>Dikarya</taxon>
        <taxon>Ascomycota</taxon>
        <taxon>Saccharomycotina</taxon>
        <taxon>Saccharomycetes</taxon>
        <taxon>Saccharomycetales</taxon>
        <taxon>Saccharomycetaceae</taxon>
        <taxon>Nakaseomyces</taxon>
    </lineage>
</organism>
<dbReference type="PROSITE" id="PS00720">
    <property type="entry name" value="RASGEF"/>
    <property type="match status" value="1"/>
</dbReference>
<dbReference type="GO" id="GO:0051301">
    <property type="term" value="P:cell division"/>
    <property type="evidence" value="ECO:0007669"/>
    <property type="project" value="UniProtKB-KW"/>
</dbReference>
<gene>
    <name evidence="14" type="ORF">AO440_001743</name>
</gene>
<dbReference type="VEuPathDB" id="FungiDB:B1J91_G06226g"/>
<name>A0A0W0D5Y6_CANGB</name>
<comment type="similarity">
    <text evidence="8">Belongs to the LTE1 family.</text>
</comment>
<dbReference type="InterPro" id="IPR000651">
    <property type="entry name" value="Ras-like_Gua-exchang_fac_N"/>
</dbReference>
<dbReference type="GO" id="GO:0031578">
    <property type="term" value="P:mitotic spindle orientation checkpoint signaling"/>
    <property type="evidence" value="ECO:0007669"/>
    <property type="project" value="EnsemblFungi"/>
</dbReference>
<dbReference type="VEuPathDB" id="FungiDB:GWK60_G06017"/>
<dbReference type="VEuPathDB" id="FungiDB:CAGL0G06226g"/>
<protein>
    <recommendedName>
        <fullName evidence="9">Guanine nucleotide exchange factor LTE1</fullName>
    </recommendedName>
</protein>
<dbReference type="Proteomes" id="UP000054886">
    <property type="component" value="Unassembled WGS sequence"/>
</dbReference>
<evidence type="ECO:0000259" key="13">
    <source>
        <dbReference type="PROSITE" id="PS50212"/>
    </source>
</evidence>
<evidence type="ECO:0000256" key="7">
    <source>
        <dbReference type="ARBA" id="ARBA00023306"/>
    </source>
</evidence>
<dbReference type="CDD" id="cd06224">
    <property type="entry name" value="REM"/>
    <property type="match status" value="1"/>
</dbReference>
<evidence type="ECO:0000256" key="4">
    <source>
        <dbReference type="ARBA" id="ARBA00022618"/>
    </source>
</evidence>
<feature type="region of interest" description="Disordered" evidence="11">
    <location>
        <begin position="694"/>
        <end position="718"/>
    </location>
</feature>
<dbReference type="Gene3D" id="1.20.870.10">
    <property type="entry name" value="Son of sevenless (SoS) protein Chain: S domain 1"/>
    <property type="match status" value="1"/>
</dbReference>
<dbReference type="InterPro" id="IPR008937">
    <property type="entry name" value="Ras-like_GEF"/>
</dbReference>